<feature type="transmembrane region" description="Helical" evidence="1">
    <location>
        <begin position="21"/>
        <end position="46"/>
    </location>
</feature>
<dbReference type="EMBL" id="JPKZ01002429">
    <property type="protein sequence ID" value="KHN76821.1"/>
    <property type="molecule type" value="Genomic_DNA"/>
</dbReference>
<comment type="caution">
    <text evidence="2">The sequence shown here is derived from an EMBL/GenBank/DDBJ whole genome shotgun (WGS) entry which is preliminary data.</text>
</comment>
<sequence>MINKARPGKHKKHEKQRHAPHDMICLAKIIGAMPIAICLSFALLLYPFKRDRFFQELDHGSVKKIRNFCVSVFPAGIIPEEIGLDYWIKWCMSIAYLSVSEVDFSVVLTDYIIL</sequence>
<evidence type="ECO:0000313" key="3">
    <source>
        <dbReference type="Proteomes" id="UP000031036"/>
    </source>
</evidence>
<evidence type="ECO:0000313" key="2">
    <source>
        <dbReference type="EMBL" id="KHN76821.1"/>
    </source>
</evidence>
<gene>
    <name evidence="2" type="ORF">Tcan_11232</name>
</gene>
<protein>
    <submittedName>
        <fullName evidence="2">Uncharacterized protein</fullName>
    </submittedName>
</protein>
<dbReference type="Proteomes" id="UP000031036">
    <property type="component" value="Unassembled WGS sequence"/>
</dbReference>
<keyword evidence="3" id="KW-1185">Reference proteome</keyword>
<proteinExistence type="predicted"/>
<keyword evidence="1" id="KW-0812">Transmembrane</keyword>
<evidence type="ECO:0000256" key="1">
    <source>
        <dbReference type="SAM" id="Phobius"/>
    </source>
</evidence>
<keyword evidence="1" id="KW-0472">Membrane</keyword>
<keyword evidence="1" id="KW-1133">Transmembrane helix</keyword>
<reference evidence="2 3" key="1">
    <citation type="submission" date="2014-11" db="EMBL/GenBank/DDBJ databases">
        <title>Genetic blueprint of the zoonotic pathogen Toxocara canis.</title>
        <authorList>
            <person name="Zhu X.-Q."/>
            <person name="Korhonen P.K."/>
            <person name="Cai H."/>
            <person name="Young N.D."/>
            <person name="Nejsum P."/>
            <person name="von Samson-Himmelstjerna G."/>
            <person name="Boag P.R."/>
            <person name="Tan P."/>
            <person name="Li Q."/>
            <person name="Min J."/>
            <person name="Yang Y."/>
            <person name="Wang X."/>
            <person name="Fang X."/>
            <person name="Hall R.S."/>
            <person name="Hofmann A."/>
            <person name="Sternberg P.W."/>
            <person name="Jex A.R."/>
            <person name="Gasser R.B."/>
        </authorList>
    </citation>
    <scope>NUCLEOTIDE SEQUENCE [LARGE SCALE GENOMIC DNA]</scope>
    <source>
        <strain evidence="2">PN_DK_2014</strain>
    </source>
</reference>
<organism evidence="2 3">
    <name type="scientific">Toxocara canis</name>
    <name type="common">Canine roundworm</name>
    <dbReference type="NCBI Taxonomy" id="6265"/>
    <lineage>
        <taxon>Eukaryota</taxon>
        <taxon>Metazoa</taxon>
        <taxon>Ecdysozoa</taxon>
        <taxon>Nematoda</taxon>
        <taxon>Chromadorea</taxon>
        <taxon>Rhabditida</taxon>
        <taxon>Spirurina</taxon>
        <taxon>Ascaridomorpha</taxon>
        <taxon>Ascaridoidea</taxon>
        <taxon>Toxocaridae</taxon>
        <taxon>Toxocara</taxon>
    </lineage>
</organism>
<dbReference type="AlphaFoldDB" id="A0A0B2V0K5"/>
<name>A0A0B2V0K5_TOXCA</name>
<accession>A0A0B2V0K5</accession>